<dbReference type="Pfam" id="PF09637">
    <property type="entry name" value="Med18"/>
    <property type="match status" value="1"/>
</dbReference>
<keyword evidence="3" id="KW-1185">Reference proteome</keyword>
<evidence type="ECO:0000313" key="3">
    <source>
        <dbReference type="Proteomes" id="UP000326924"/>
    </source>
</evidence>
<gene>
    <name evidence="1" type="primary">MED18</name>
    <name evidence="2" type="ORF">FN846DRAFT_906459</name>
</gene>
<protein>
    <recommendedName>
        <fullName evidence="1">Mediator of RNA polymerase II transcription subunit 18</fullName>
    </recommendedName>
    <alternativeName>
        <fullName evidence="1">Mediator complex subunit 18</fullName>
    </alternativeName>
</protein>
<dbReference type="Gene3D" id="2.40.320.10">
    <property type="entry name" value="Hypothetical Protein Pfu-838710-001"/>
    <property type="match status" value="1"/>
</dbReference>
<keyword evidence="1" id="KW-0539">Nucleus</keyword>
<evidence type="ECO:0000313" key="2">
    <source>
        <dbReference type="EMBL" id="KAA8907829.1"/>
    </source>
</evidence>
<dbReference type="InterPro" id="IPR019095">
    <property type="entry name" value="Mediator_Med18"/>
</dbReference>
<dbReference type="InParanoid" id="A0A5J5EYZ3"/>
<reference evidence="2 3" key="1">
    <citation type="submission" date="2019-09" db="EMBL/GenBank/DDBJ databases">
        <title>Draft genome of the ectomycorrhizal ascomycete Sphaerosporella brunnea.</title>
        <authorList>
            <consortium name="DOE Joint Genome Institute"/>
            <person name="Benucci G.M."/>
            <person name="Marozzi G."/>
            <person name="Antonielli L."/>
            <person name="Sanchez S."/>
            <person name="Marco P."/>
            <person name="Wang X."/>
            <person name="Falini L.B."/>
            <person name="Barry K."/>
            <person name="Haridas S."/>
            <person name="Lipzen A."/>
            <person name="Labutti K."/>
            <person name="Grigoriev I.V."/>
            <person name="Murat C."/>
            <person name="Martin F."/>
            <person name="Albertini E."/>
            <person name="Donnini D."/>
            <person name="Bonito G."/>
        </authorList>
    </citation>
    <scope>NUCLEOTIDE SEQUENCE [LARGE SCALE GENOMIC DNA]</scope>
    <source>
        <strain evidence="2 3">Sb_GMNB300</strain>
    </source>
</reference>
<comment type="caution">
    <text evidence="2">The sequence shown here is derived from an EMBL/GenBank/DDBJ whole genome shotgun (WGS) entry which is preliminary data.</text>
</comment>
<dbReference type="GO" id="GO:0006357">
    <property type="term" value="P:regulation of transcription by RNA polymerase II"/>
    <property type="evidence" value="ECO:0007669"/>
    <property type="project" value="InterPro"/>
</dbReference>
<accession>A0A5J5EYZ3</accession>
<organism evidence="2 3">
    <name type="scientific">Sphaerosporella brunnea</name>
    <dbReference type="NCBI Taxonomy" id="1250544"/>
    <lineage>
        <taxon>Eukaryota</taxon>
        <taxon>Fungi</taxon>
        <taxon>Dikarya</taxon>
        <taxon>Ascomycota</taxon>
        <taxon>Pezizomycotina</taxon>
        <taxon>Pezizomycetes</taxon>
        <taxon>Pezizales</taxon>
        <taxon>Pyronemataceae</taxon>
        <taxon>Sphaerosporella</taxon>
    </lineage>
</organism>
<keyword evidence="1" id="KW-0805">Transcription regulation</keyword>
<proteinExistence type="inferred from homology"/>
<comment type="subunit">
    <text evidence="1">Component of the Mediator complex.</text>
</comment>
<comment type="function">
    <text evidence="1">Component of the Mediator complex, a coactivator involved in the regulated transcription of nearly all RNA polymerase II-dependent genes. Mediator functions as a bridge to convey information from gene-specific regulatory proteins to the basal RNA polymerase II transcription machinery. Mediator is recruited to promoters by direct interactions with regulatory proteins and serves as a scaffold for the assembly of a functional preinitiation complex with RNA polymerase II and the general transcription factors.</text>
</comment>
<keyword evidence="1" id="KW-0010">Activator</keyword>
<dbReference type="GO" id="GO:0003712">
    <property type="term" value="F:transcription coregulator activity"/>
    <property type="evidence" value="ECO:0007669"/>
    <property type="project" value="InterPro"/>
</dbReference>
<evidence type="ECO:0000256" key="1">
    <source>
        <dbReference type="RuleBase" id="RU364150"/>
    </source>
</evidence>
<sequence>MSHQTPLFPNNHQELSLYAYISDARQPQLLKILSGVTGMAPDTFFNHHLVFKPKPEIPKPSLTSIDLYYIQLVSRVPKSQPEGGANSGMGDVIEFMEELGQPGAHPGSQAWLFGLATTNTGSE</sequence>
<comment type="subcellular location">
    <subcellularLocation>
        <location evidence="1">Nucleus</location>
    </subcellularLocation>
</comment>
<keyword evidence="1" id="KW-0804">Transcription</keyword>
<dbReference type="GO" id="GO:0016592">
    <property type="term" value="C:mediator complex"/>
    <property type="evidence" value="ECO:0007669"/>
    <property type="project" value="InterPro"/>
</dbReference>
<dbReference type="OrthoDB" id="5348092at2759"/>
<dbReference type="Proteomes" id="UP000326924">
    <property type="component" value="Unassembled WGS sequence"/>
</dbReference>
<dbReference type="EMBL" id="VXIS01000075">
    <property type="protein sequence ID" value="KAA8907829.1"/>
    <property type="molecule type" value="Genomic_DNA"/>
</dbReference>
<comment type="similarity">
    <text evidence="1">Belongs to the Mediator complex subunit 18 family.</text>
</comment>
<dbReference type="AlphaFoldDB" id="A0A5J5EYZ3"/>
<name>A0A5J5EYZ3_9PEZI</name>